<dbReference type="InterPro" id="IPR036689">
    <property type="entry name" value="ESAT-6-like_sf"/>
</dbReference>
<reference evidence="1" key="1">
    <citation type="submission" date="2017-12" db="EMBL/GenBank/DDBJ databases">
        <title>Sequencing the genomes of 1000 Actinobacteria strains.</title>
        <authorList>
            <person name="Klenk H.-P."/>
        </authorList>
    </citation>
    <scope>NUCLEOTIDE SEQUENCE [LARGE SCALE GENOMIC DNA]</scope>
    <source>
        <strain evidence="1">DSM 44228</strain>
    </source>
</reference>
<comment type="caution">
    <text evidence="1">The sequence shown here is derived from an EMBL/GenBank/DDBJ whole genome shotgun (WGS) entry which is preliminary data.</text>
</comment>
<protein>
    <recommendedName>
        <fullName evidence="3">WXG100 family type VII secretion target</fullName>
    </recommendedName>
</protein>
<dbReference type="STRING" id="994479.GCA_000194155_02189"/>
<dbReference type="AlphaFoldDB" id="A0A2N3XUK5"/>
<keyword evidence="2" id="KW-1185">Reference proteome</keyword>
<evidence type="ECO:0000313" key="1">
    <source>
        <dbReference type="EMBL" id="PKW14280.1"/>
    </source>
</evidence>
<accession>A0A2N3XUK5</accession>
<gene>
    <name evidence="1" type="ORF">A8926_1885</name>
</gene>
<dbReference type="Proteomes" id="UP000233786">
    <property type="component" value="Unassembled WGS sequence"/>
</dbReference>
<name>A0A2N3XUK5_SACSN</name>
<dbReference type="RefSeq" id="WP_083821666.1">
    <property type="nucleotide sequence ID" value="NZ_CP061007.1"/>
</dbReference>
<sequence length="222" mass="23733">MTLPAGPLFPFPEEEAKKVIEYGQKLGVSAVAQMIKTIRDIFGHPENIAPRVDAWGVDAKDSINDAVSSITNARADLKAYWTGSAFDSFGVYVDHLEKVFNAAGEIFGSMSEHLQDIAATMMDVYNAAVTAIINCAAVIVQAAGGVIANIKETIIGVAEPIANAIAEFIRIAGDAIARAQTAIAEYRRAGQDLKQEIVDLKIPETIPSSSVDAEGWGVRKRS</sequence>
<dbReference type="SUPFAM" id="SSF140453">
    <property type="entry name" value="EsxAB dimer-like"/>
    <property type="match status" value="1"/>
</dbReference>
<organism evidence="1 2">
    <name type="scientific">Saccharopolyspora spinosa</name>
    <dbReference type="NCBI Taxonomy" id="60894"/>
    <lineage>
        <taxon>Bacteria</taxon>
        <taxon>Bacillati</taxon>
        <taxon>Actinomycetota</taxon>
        <taxon>Actinomycetes</taxon>
        <taxon>Pseudonocardiales</taxon>
        <taxon>Pseudonocardiaceae</taxon>
        <taxon>Saccharopolyspora</taxon>
    </lineage>
</organism>
<proteinExistence type="predicted"/>
<evidence type="ECO:0000313" key="2">
    <source>
        <dbReference type="Proteomes" id="UP000233786"/>
    </source>
</evidence>
<dbReference type="Gene3D" id="1.10.287.1060">
    <property type="entry name" value="ESAT-6-like"/>
    <property type="match status" value="1"/>
</dbReference>
<evidence type="ECO:0008006" key="3">
    <source>
        <dbReference type="Google" id="ProtNLM"/>
    </source>
</evidence>
<dbReference type="OrthoDB" id="3688144at2"/>
<dbReference type="EMBL" id="PJNB01000001">
    <property type="protein sequence ID" value="PKW14280.1"/>
    <property type="molecule type" value="Genomic_DNA"/>
</dbReference>